<evidence type="ECO:0000313" key="3">
    <source>
        <dbReference type="Proteomes" id="UP001165124"/>
    </source>
</evidence>
<evidence type="ECO:0000313" key="2">
    <source>
        <dbReference type="EMBL" id="GLW61886.1"/>
    </source>
</evidence>
<organism evidence="2 3">
    <name type="scientific">Actinomadura rubrobrunea</name>
    <dbReference type="NCBI Taxonomy" id="115335"/>
    <lineage>
        <taxon>Bacteria</taxon>
        <taxon>Bacillati</taxon>
        <taxon>Actinomycetota</taxon>
        <taxon>Actinomycetes</taxon>
        <taxon>Streptosporangiales</taxon>
        <taxon>Thermomonosporaceae</taxon>
        <taxon>Actinomadura</taxon>
    </lineage>
</organism>
<proteinExistence type="predicted"/>
<dbReference type="Pfam" id="PF08808">
    <property type="entry name" value="RES"/>
    <property type="match status" value="1"/>
</dbReference>
<comment type="caution">
    <text evidence="2">The sequence shown here is derived from an EMBL/GenBank/DDBJ whole genome shotgun (WGS) entry which is preliminary data.</text>
</comment>
<dbReference type="RefSeq" id="WP_067913476.1">
    <property type="nucleotide sequence ID" value="NZ_BSRZ01000001.1"/>
</dbReference>
<dbReference type="InterPro" id="IPR014914">
    <property type="entry name" value="RES_dom"/>
</dbReference>
<dbReference type="EMBL" id="BSRZ01000001">
    <property type="protein sequence ID" value="GLW61886.1"/>
    <property type="molecule type" value="Genomic_DNA"/>
</dbReference>
<name>A0A9W6PRG9_9ACTN</name>
<dbReference type="Proteomes" id="UP001165124">
    <property type="component" value="Unassembled WGS sequence"/>
</dbReference>
<reference evidence="2" key="1">
    <citation type="submission" date="2023-02" db="EMBL/GenBank/DDBJ databases">
        <title>Actinomadura rubrobrunea NBRC 14622.</title>
        <authorList>
            <person name="Ichikawa N."/>
            <person name="Sato H."/>
            <person name="Tonouchi N."/>
        </authorList>
    </citation>
    <scope>NUCLEOTIDE SEQUENCE</scope>
    <source>
        <strain evidence="2">NBRC 14622</strain>
    </source>
</reference>
<keyword evidence="3" id="KW-1185">Reference proteome</keyword>
<dbReference type="SMART" id="SM00953">
    <property type="entry name" value="RES"/>
    <property type="match status" value="1"/>
</dbReference>
<evidence type="ECO:0000259" key="1">
    <source>
        <dbReference type="SMART" id="SM00953"/>
    </source>
</evidence>
<accession>A0A9W6PRG9</accession>
<dbReference type="AlphaFoldDB" id="A0A9W6PRG9"/>
<gene>
    <name evidence="2" type="ORF">Arub01_01300</name>
</gene>
<protein>
    <recommendedName>
        <fullName evidence="1">RES domain-containing protein</fullName>
    </recommendedName>
</protein>
<sequence length="222" mass="24809">MPKVPPPTRFRATPRLRTLPAGTRLWRVHHRNHKATDFNPRLADPNFGGGRFDGTERDPYSTYYAALEAGTALAETLLRGVPFNDRGYRTIRRASVQDRRASVVETTEDLTLVDLCSGEALAAVAQDTWLVQADPADYHATRRWASWIREQAPAAQGLIWPSRREGGREALVLFGDRCPDGVLTDDYATGRDLDDLEGAVWINALLAPYRARIAKPRNTASR</sequence>
<feature type="domain" description="RES" evidence="1">
    <location>
        <begin position="38"/>
        <end position="186"/>
    </location>
</feature>